<name>A0A7R9A0J0_9CRUS</name>
<dbReference type="Proteomes" id="UP000677054">
    <property type="component" value="Unassembled WGS sequence"/>
</dbReference>
<dbReference type="SUPFAM" id="SSF57889">
    <property type="entry name" value="Cysteine-rich domain"/>
    <property type="match status" value="1"/>
</dbReference>
<dbReference type="InterPro" id="IPR046349">
    <property type="entry name" value="C1-like_sf"/>
</dbReference>
<gene>
    <name evidence="1" type="ORF">DSTB1V02_LOCUS1460</name>
</gene>
<reference evidence="1" key="1">
    <citation type="submission" date="2020-11" db="EMBL/GenBank/DDBJ databases">
        <authorList>
            <person name="Tran Van P."/>
        </authorList>
    </citation>
    <scope>NUCLEOTIDE SEQUENCE</scope>
</reference>
<keyword evidence="2" id="KW-1185">Reference proteome</keyword>
<evidence type="ECO:0000313" key="1">
    <source>
        <dbReference type="EMBL" id="CAD7241471.1"/>
    </source>
</evidence>
<dbReference type="EMBL" id="CAJPEV010000137">
    <property type="protein sequence ID" value="CAG0881208.1"/>
    <property type="molecule type" value="Genomic_DNA"/>
</dbReference>
<evidence type="ECO:0000313" key="2">
    <source>
        <dbReference type="Proteomes" id="UP000677054"/>
    </source>
</evidence>
<accession>A0A7R9A0J0</accession>
<organism evidence="1">
    <name type="scientific">Darwinula stevensoni</name>
    <dbReference type="NCBI Taxonomy" id="69355"/>
    <lineage>
        <taxon>Eukaryota</taxon>
        <taxon>Metazoa</taxon>
        <taxon>Ecdysozoa</taxon>
        <taxon>Arthropoda</taxon>
        <taxon>Crustacea</taxon>
        <taxon>Oligostraca</taxon>
        <taxon>Ostracoda</taxon>
        <taxon>Podocopa</taxon>
        <taxon>Podocopida</taxon>
        <taxon>Darwinulocopina</taxon>
        <taxon>Darwinuloidea</taxon>
        <taxon>Darwinulidae</taxon>
        <taxon>Darwinula</taxon>
    </lineage>
</organism>
<proteinExistence type="predicted"/>
<sequence length="77" mass="8862">MQDWDEYIELKTMKGPSGHDFLEEELNIPTWCDQCGEILNIFEGSLKVNSKLHRGLKECNGYAVQLSDEVKELKCTI</sequence>
<protein>
    <submittedName>
        <fullName evidence="1">Uncharacterized protein</fullName>
    </submittedName>
</protein>
<dbReference type="AlphaFoldDB" id="A0A7R9A0J0"/>
<dbReference type="EMBL" id="LR899654">
    <property type="protein sequence ID" value="CAD7241471.1"/>
    <property type="molecule type" value="Genomic_DNA"/>
</dbReference>